<name>A0A368PI77_SETIT</name>
<dbReference type="EMBL" id="CM003528">
    <property type="protein sequence ID" value="RCV05352.1"/>
    <property type="molecule type" value="Genomic_DNA"/>
</dbReference>
<gene>
    <name evidence="2" type="ORF">SETIT_1G077000v2</name>
</gene>
<reference evidence="2" key="1">
    <citation type="journal article" date="2012" name="Nat. Biotechnol.">
        <title>Reference genome sequence of the model plant Setaria.</title>
        <authorList>
            <person name="Bennetzen J.L."/>
            <person name="Schmutz J."/>
            <person name="Wang H."/>
            <person name="Percifield R."/>
            <person name="Hawkins J."/>
            <person name="Pontaroli A.C."/>
            <person name="Estep M."/>
            <person name="Feng L."/>
            <person name="Vaughn J.N."/>
            <person name="Grimwood J."/>
            <person name="Jenkins J."/>
            <person name="Barry K."/>
            <person name="Lindquist E."/>
            <person name="Hellsten U."/>
            <person name="Deshpande S."/>
            <person name="Wang X."/>
            <person name="Wu X."/>
            <person name="Mitros T."/>
            <person name="Triplett J."/>
            <person name="Yang X."/>
            <person name="Ye C.Y."/>
            <person name="Mauro-Herrera M."/>
            <person name="Wang L."/>
            <person name="Li P."/>
            <person name="Sharma M."/>
            <person name="Sharma R."/>
            <person name="Ronald P.C."/>
            <person name="Panaud O."/>
            <person name="Kellogg E.A."/>
            <person name="Brutnell T.P."/>
            <person name="Doust A.N."/>
            <person name="Tuskan G.A."/>
            <person name="Rokhsar D."/>
            <person name="Devos K.M."/>
        </authorList>
    </citation>
    <scope>NUCLEOTIDE SEQUENCE [LARGE SCALE GENOMIC DNA]</scope>
    <source>
        <strain evidence="2">Yugu1</strain>
    </source>
</reference>
<sequence length="152" mass="17016">MVHMFDQIEIVCAWLPVCHTCSPTRGVVACCGWRARGQACILCSILLSVFISTIFFMCSRFTRPSVLSFCLFLQVPIEEGLICTSSSVFRSCQVTQLAACSEKSVSFVCAEGLHWDPLDRETVSKLNTRWEADQDDSIRSYRSCVSSCVLHN</sequence>
<protein>
    <submittedName>
        <fullName evidence="2">Uncharacterized protein</fullName>
    </submittedName>
</protein>
<proteinExistence type="predicted"/>
<keyword evidence="1" id="KW-1133">Transmembrane helix</keyword>
<evidence type="ECO:0000313" key="2">
    <source>
        <dbReference type="EMBL" id="RCV05352.1"/>
    </source>
</evidence>
<dbReference type="AlphaFoldDB" id="A0A368PI77"/>
<organism evidence="2">
    <name type="scientific">Setaria italica</name>
    <name type="common">Foxtail millet</name>
    <name type="synonym">Panicum italicum</name>
    <dbReference type="NCBI Taxonomy" id="4555"/>
    <lineage>
        <taxon>Eukaryota</taxon>
        <taxon>Viridiplantae</taxon>
        <taxon>Streptophyta</taxon>
        <taxon>Embryophyta</taxon>
        <taxon>Tracheophyta</taxon>
        <taxon>Spermatophyta</taxon>
        <taxon>Magnoliopsida</taxon>
        <taxon>Liliopsida</taxon>
        <taxon>Poales</taxon>
        <taxon>Poaceae</taxon>
        <taxon>PACMAD clade</taxon>
        <taxon>Panicoideae</taxon>
        <taxon>Panicodae</taxon>
        <taxon>Paniceae</taxon>
        <taxon>Cenchrinae</taxon>
        <taxon>Setaria</taxon>
    </lineage>
</organism>
<keyword evidence="1" id="KW-0472">Membrane</keyword>
<reference evidence="2" key="2">
    <citation type="submission" date="2015-07" db="EMBL/GenBank/DDBJ databases">
        <authorList>
            <person name="Noorani M."/>
        </authorList>
    </citation>
    <scope>NUCLEOTIDE SEQUENCE</scope>
    <source>
        <strain evidence="2">Yugu1</strain>
    </source>
</reference>
<dbReference type="OrthoDB" id="10502152at2759"/>
<evidence type="ECO:0000256" key="1">
    <source>
        <dbReference type="SAM" id="Phobius"/>
    </source>
</evidence>
<keyword evidence="1" id="KW-0812">Transmembrane</keyword>
<accession>A0A368PI77</accession>
<feature type="transmembrane region" description="Helical" evidence="1">
    <location>
        <begin position="36"/>
        <end position="58"/>
    </location>
</feature>